<dbReference type="AlphaFoldDB" id="A0A2H5EVR1"/>
<keyword evidence="2" id="KW-0812">Transmembrane</keyword>
<sequence>MDTYTLLRQFADSWALAAMTAFYIGAILWVFRPGSRKAHDEAASLPFRFENAPGVTPDATKPADQTTKGKA</sequence>
<keyword evidence="2" id="KW-1133">Transmembrane helix</keyword>
<proteinExistence type="predicted"/>
<accession>A0A2H5EVR1</accession>
<dbReference type="OrthoDB" id="9801588at2"/>
<name>A0A2H5EVR1_9RHOB</name>
<dbReference type="CDD" id="cd01324">
    <property type="entry name" value="cbb3_Oxidase_CcoQ"/>
    <property type="match status" value="1"/>
</dbReference>
<dbReference type="EMBL" id="CP025430">
    <property type="protein sequence ID" value="AUH63392.1"/>
    <property type="molecule type" value="Genomic_DNA"/>
</dbReference>
<evidence type="ECO:0000313" key="3">
    <source>
        <dbReference type="EMBL" id="AUH63392.1"/>
    </source>
</evidence>
<dbReference type="KEGG" id="pzh:CX676_03805"/>
<evidence type="ECO:0000256" key="2">
    <source>
        <dbReference type="SAM" id="Phobius"/>
    </source>
</evidence>
<feature type="transmembrane region" description="Helical" evidence="2">
    <location>
        <begin position="14"/>
        <end position="31"/>
    </location>
</feature>
<evidence type="ECO:0000256" key="1">
    <source>
        <dbReference type="SAM" id="MobiDB-lite"/>
    </source>
</evidence>
<evidence type="ECO:0000313" key="4">
    <source>
        <dbReference type="Proteomes" id="UP000234530"/>
    </source>
</evidence>
<dbReference type="RefSeq" id="WP_101751434.1">
    <property type="nucleotide sequence ID" value="NZ_CP025430.1"/>
</dbReference>
<dbReference type="Pfam" id="PF05545">
    <property type="entry name" value="FixQ"/>
    <property type="match status" value="1"/>
</dbReference>
<gene>
    <name evidence="3" type="ORF">CX676_03805</name>
</gene>
<dbReference type="Proteomes" id="UP000234530">
    <property type="component" value="Chromosome"/>
</dbReference>
<reference evidence="3 4" key="1">
    <citation type="journal article" date="2013" name="Antonie Van Leeuwenhoek">
        <title>Paracoccus zhejiangensis sp. nov., isolated from activated sludge in wastewater-treatment system.</title>
        <authorList>
            <person name="Wu Z.G."/>
            <person name="Zhang D.F."/>
            <person name="Liu Y.L."/>
            <person name="Wang F."/>
            <person name="Jiang X."/>
            <person name="Li C."/>
            <person name="Li S.P."/>
            <person name="Hong Q."/>
            <person name="Li W.J."/>
        </authorList>
    </citation>
    <scope>NUCLEOTIDE SEQUENCE [LARGE SCALE GENOMIC DNA]</scope>
    <source>
        <strain evidence="3 4">J6</strain>
    </source>
</reference>
<keyword evidence="4" id="KW-1185">Reference proteome</keyword>
<keyword evidence="2" id="KW-0472">Membrane</keyword>
<protein>
    <submittedName>
        <fullName evidence="3">CcoQ/FixQ family Cbb3-type cytochrome c oxidase assembly chaperone</fullName>
    </submittedName>
</protein>
<feature type="region of interest" description="Disordered" evidence="1">
    <location>
        <begin position="51"/>
        <end position="71"/>
    </location>
</feature>
<dbReference type="InterPro" id="IPR008621">
    <property type="entry name" value="Cbb3-typ_cyt_oxidase_comp"/>
</dbReference>
<organism evidence="3 4">
    <name type="scientific">Paracoccus zhejiangensis</name>
    <dbReference type="NCBI Taxonomy" id="1077935"/>
    <lineage>
        <taxon>Bacteria</taxon>
        <taxon>Pseudomonadati</taxon>
        <taxon>Pseudomonadota</taxon>
        <taxon>Alphaproteobacteria</taxon>
        <taxon>Rhodobacterales</taxon>
        <taxon>Paracoccaceae</taxon>
        <taxon>Paracoccus</taxon>
    </lineage>
</organism>